<reference evidence="2" key="1">
    <citation type="submission" date="2017-08" db="EMBL/GenBank/DDBJ databases">
        <authorList>
            <person name="Grouzdev D.S."/>
            <person name="Gaisin V.A."/>
            <person name="Rysina M.S."/>
            <person name="Gorlenko V.M."/>
        </authorList>
    </citation>
    <scope>NUCLEOTIDE SEQUENCE [LARGE SCALE GENOMIC DNA]</scope>
    <source>
        <strain evidence="2">Kir15-3F</strain>
    </source>
</reference>
<keyword evidence="2" id="KW-1185">Reference proteome</keyword>
<evidence type="ECO:0000313" key="2">
    <source>
        <dbReference type="Proteomes" id="UP000220527"/>
    </source>
</evidence>
<accession>A0A2A6RJF9</accession>
<dbReference type="EMBL" id="NQWI01000043">
    <property type="protein sequence ID" value="PDW03025.1"/>
    <property type="molecule type" value="Genomic_DNA"/>
</dbReference>
<dbReference type="AlphaFoldDB" id="A0A2A6RJF9"/>
<dbReference type="RefSeq" id="WP_097644134.1">
    <property type="nucleotide sequence ID" value="NZ_NQWI01000043.1"/>
</dbReference>
<evidence type="ECO:0000313" key="1">
    <source>
        <dbReference type="EMBL" id="PDW03025.1"/>
    </source>
</evidence>
<gene>
    <name evidence="1" type="ORF">CJ255_10910</name>
</gene>
<proteinExistence type="predicted"/>
<dbReference type="OrthoDB" id="136879at2"/>
<comment type="caution">
    <text evidence="1">The sequence shown here is derived from an EMBL/GenBank/DDBJ whole genome shotgun (WGS) entry which is preliminary data.</text>
</comment>
<sequence>MSNSPSPPNQDQSLALHADLLYRFALALTSDAQAAERVVRALAVTLPPGPHDETTLLAALLQAARRYEQGRKGRRGPAQRPFAPFNLHALTLEQRAALVAYLLLGFDSARLARLLDLPREAAQATLIDAVRALGPAAGQALTDRVSGAECQGVRHLSIDPVVGSRQSSAARGHLAACGHCRVFDQAWLAITQAVETVLRDALREQRMPAGLLARLQKRQRKPRSWAWLRHTLAPAFVLVLIASLVLPGFLDEPVSVVERSASAAADPIAILDQALARHANPPQRNGIWYARYETLWYFAEDLFAPLVAEVWLDPNNPARHRLQFSHRDGGAPYELQLGDGERRLNYALDIAYAPALYGGLPVHVRTGEPALSSQLLDATQQQQARDARLASGPWTLATTYLQQAREASDLRLLGRQRDERRTLQILSFSLLSPLGFPADSPAASNDRVTVLLAIDSDDGLLYRVTELVGPSSGTQVSRITWNLVAEEWLVGSQQLREAFSIERAWTGLGSFSEVPPLPSASPDFALPLLHRSLLALPERLLEPGAPALWLPSQPPPGVERALLVWPNPQMGSLSQPLGLVYLGAQRRLILSFNHAAPLTSTAETLGPWQVSFVAGRTGHYRATLIRTPSFVTEPSNLDPTLNIRLDAWGFSRAELAALIESMVPVTPDTLMAHDGLFRLELSP</sequence>
<name>A0A2A6RJF9_9CHLR</name>
<evidence type="ECO:0008006" key="3">
    <source>
        <dbReference type="Google" id="ProtNLM"/>
    </source>
</evidence>
<protein>
    <recommendedName>
        <fullName evidence="3">Zinc-finger domain-containing protein</fullName>
    </recommendedName>
</protein>
<organism evidence="1 2">
    <name type="scientific">Candidatus Viridilinea mediisalina</name>
    <dbReference type="NCBI Taxonomy" id="2024553"/>
    <lineage>
        <taxon>Bacteria</taxon>
        <taxon>Bacillati</taxon>
        <taxon>Chloroflexota</taxon>
        <taxon>Chloroflexia</taxon>
        <taxon>Chloroflexales</taxon>
        <taxon>Chloroflexineae</taxon>
        <taxon>Oscillochloridaceae</taxon>
        <taxon>Candidatus Viridilinea</taxon>
    </lineage>
</organism>
<dbReference type="Proteomes" id="UP000220527">
    <property type="component" value="Unassembled WGS sequence"/>
</dbReference>